<evidence type="ECO:0000259" key="1">
    <source>
        <dbReference type="Pfam" id="PF10441"/>
    </source>
</evidence>
<dbReference type="Pfam" id="PF10441">
    <property type="entry name" value="Urb2"/>
    <property type="match status" value="1"/>
</dbReference>
<dbReference type="EMBL" id="BPLQ01008857">
    <property type="protein sequence ID" value="GIY39931.1"/>
    <property type="molecule type" value="Genomic_DNA"/>
</dbReference>
<evidence type="ECO:0000313" key="3">
    <source>
        <dbReference type="Proteomes" id="UP001054837"/>
    </source>
</evidence>
<gene>
    <name evidence="2" type="primary">X975_24223</name>
    <name evidence="2" type="ORF">CDAR_593471</name>
</gene>
<feature type="domain" description="Nucleolar 27S pre-rRNA processing Urb2/Npa2 C-terminal" evidence="1">
    <location>
        <begin position="1126"/>
        <end position="1322"/>
    </location>
</feature>
<dbReference type="InterPro" id="IPR018849">
    <property type="entry name" value="Urb2/Npa2_C"/>
</dbReference>
<reference evidence="2 3" key="1">
    <citation type="submission" date="2021-06" db="EMBL/GenBank/DDBJ databases">
        <title>Caerostris darwini draft genome.</title>
        <authorList>
            <person name="Kono N."/>
            <person name="Arakawa K."/>
        </authorList>
    </citation>
    <scope>NUCLEOTIDE SEQUENCE [LARGE SCALE GENOMIC DNA]</scope>
</reference>
<comment type="caution">
    <text evidence="2">The sequence shown here is derived from an EMBL/GenBank/DDBJ whole genome shotgun (WGS) entry which is preliminary data.</text>
</comment>
<protein>
    <submittedName>
        <fullName evidence="2">Unhealthy ribosome biogenesis protein 2-like protein</fullName>
    </submittedName>
</protein>
<evidence type="ECO:0000313" key="2">
    <source>
        <dbReference type="EMBL" id="GIY39931.1"/>
    </source>
</evidence>
<name>A0AAV4T3K9_9ARAC</name>
<dbReference type="GO" id="GO:0042254">
    <property type="term" value="P:ribosome biogenesis"/>
    <property type="evidence" value="ECO:0007669"/>
    <property type="project" value="TreeGrafter"/>
</dbReference>
<accession>A0AAV4T3K9</accession>
<proteinExistence type="predicted"/>
<sequence>METSSKFLDGETLNSLVIKIKEILNVVSCVDDDSKLPIFSDSLSEIATFTHIASNENELSELNDKLATQICSSVFNFKTKPYDALLSLDGIGNEISNWGVLEFFQKMHELLQNSDCAYADISGIIACASLMKRIMQEIFKEKRSDMEPLKILSLFCAMCGLDIPLSITASSCCNKMFEDSRKNSSINIVALNYILEGSSTCSQYFNLTTAPEGYLIPRSWLEGLMCFLLDVDYSKNKNFWLKCFRSILRMSLSVVENNLTLLIKSCLVNVTVNDVDSKEEFCGLFIDLISLFSRLHQLPKFFTKLLLVLSESVKENSFGQWVSKGQIFPIIFKTFALHCLELPFGQTLALWKIFLEIHSPLMSSVQIYPKGKGAMLILVKLFSTFLLHSKLFDSTVPSVMYETFGDMIMNTTKELKKNISILFEKDEETSALQQSFLLLCFALGEVKLIYSDCHEDHSNDELVFKLPQNSYDCSLLLKFFNEEHTNVLEAFLKGEDLILSFLVFQLLIQKIKGLLHKNELSEDEQVHLQNSISCILQHAKQSILCSGIWNMDLNTLNFDNYGSAVWWILLKYLPLFLNSVDRKNLFMICSCFRDIVLQENSNSPTSSELDLKSIVLSTVQSVHYQESKNFQIAFIAAIWKFDSTLLQKKRTYDEMESEENFFKILTQLSVFRSKWAKYAESTPKSNQDDTLNSLWNNMNDICILFNQVLQSKSIVRPKLKAEVYNILELVDCLPLEYLLPGNQVRCIIGLSVLLFLTPESLNTKKAFVVSEKISKLLISIFEGVRSVWFFDFVDSFSYLKEIVTTLDRLMMMKENDENLKWPKLLLHSVIRLITRKKETLAAAEVYFSELNTEENISEISSLALLLALEQLVQAFKKTHLQSEYKETCEKMASLLCSCSVKLLKKTEEKYSNNAYCTLIQCYSEVIKILNSPSCNFDQKKKEKYLKQLPKIIKVAKQSICDTKNDNDAYFKFFASICNHNQDISNFVPADFPTIIWEIVYFLLQQQCLVANSTIQKENVITHPMCLKENERELLQSLFTLMPKEDINNILENLFKQMENVDLSIWNVFSLQMSLNIITQIIESDSKKPESSLSATILVNILSQLCRIVLNRANDDDFYVGMVKIPILEFYDFILKQKKSRIPKQNLLYCLQVCKVVKFKETSNNLQLFLKNFDAVWNIIYNLLIHHAEIVLSSTHSFVQIIIILLRSFIVTGSKDLVSAQDKEIQLQIIQYAQNIDRLFTVMARHKTSFAKLVPNLIAEYVNCVQNVTLDLKIKEHLISGINRLFSFCSEDSLEAIRVNINHSCRDIFTNIEKNYKQFKYCGDV</sequence>
<organism evidence="2 3">
    <name type="scientific">Caerostris darwini</name>
    <dbReference type="NCBI Taxonomy" id="1538125"/>
    <lineage>
        <taxon>Eukaryota</taxon>
        <taxon>Metazoa</taxon>
        <taxon>Ecdysozoa</taxon>
        <taxon>Arthropoda</taxon>
        <taxon>Chelicerata</taxon>
        <taxon>Arachnida</taxon>
        <taxon>Araneae</taxon>
        <taxon>Araneomorphae</taxon>
        <taxon>Entelegynae</taxon>
        <taxon>Araneoidea</taxon>
        <taxon>Araneidae</taxon>
        <taxon>Caerostris</taxon>
    </lineage>
</organism>
<dbReference type="PANTHER" id="PTHR15682">
    <property type="entry name" value="UNHEALTHY RIBOSOME BIOGENESIS PROTEIN 2 HOMOLOG"/>
    <property type="match status" value="1"/>
</dbReference>
<dbReference type="GO" id="GO:0005730">
    <property type="term" value="C:nucleolus"/>
    <property type="evidence" value="ECO:0007669"/>
    <property type="project" value="TreeGrafter"/>
</dbReference>
<dbReference type="InterPro" id="IPR052609">
    <property type="entry name" value="Ribosome_Biogenesis_Reg"/>
</dbReference>
<dbReference type="PANTHER" id="PTHR15682:SF2">
    <property type="entry name" value="UNHEALTHY RIBOSOME BIOGENESIS PROTEIN 2 HOMOLOG"/>
    <property type="match status" value="1"/>
</dbReference>
<dbReference type="Proteomes" id="UP001054837">
    <property type="component" value="Unassembled WGS sequence"/>
</dbReference>
<keyword evidence="3" id="KW-1185">Reference proteome</keyword>